<sequence>ATRGLFWDGPRNFEPRSDDEDDAWAGASYLSFRTTPTGRRLATMYDLTCNRPHTRRIFSRCGFRTWNPPVPKLRPYD</sequence>
<keyword evidence="2" id="KW-1185">Reference proteome</keyword>
<evidence type="ECO:0000313" key="1">
    <source>
        <dbReference type="EMBL" id="GBO02109.1"/>
    </source>
</evidence>
<evidence type="ECO:0000313" key="2">
    <source>
        <dbReference type="Proteomes" id="UP000499080"/>
    </source>
</evidence>
<name>A0A4Y2TNA0_ARAVE</name>
<proteinExistence type="predicted"/>
<dbReference type="AlphaFoldDB" id="A0A4Y2TNA0"/>
<dbReference type="Proteomes" id="UP000499080">
    <property type="component" value="Unassembled WGS sequence"/>
</dbReference>
<reference evidence="1 2" key="1">
    <citation type="journal article" date="2019" name="Sci. Rep.">
        <title>Orb-weaving spider Araneus ventricosus genome elucidates the spidroin gene catalogue.</title>
        <authorList>
            <person name="Kono N."/>
            <person name="Nakamura H."/>
            <person name="Ohtoshi R."/>
            <person name="Moran D.A.P."/>
            <person name="Shinohara A."/>
            <person name="Yoshida Y."/>
            <person name="Fujiwara M."/>
            <person name="Mori M."/>
            <person name="Tomita M."/>
            <person name="Arakawa K."/>
        </authorList>
    </citation>
    <scope>NUCLEOTIDE SEQUENCE [LARGE SCALE GENOMIC DNA]</scope>
</reference>
<organism evidence="1 2">
    <name type="scientific">Araneus ventricosus</name>
    <name type="common">Orbweaver spider</name>
    <name type="synonym">Epeira ventricosa</name>
    <dbReference type="NCBI Taxonomy" id="182803"/>
    <lineage>
        <taxon>Eukaryota</taxon>
        <taxon>Metazoa</taxon>
        <taxon>Ecdysozoa</taxon>
        <taxon>Arthropoda</taxon>
        <taxon>Chelicerata</taxon>
        <taxon>Arachnida</taxon>
        <taxon>Araneae</taxon>
        <taxon>Araneomorphae</taxon>
        <taxon>Entelegynae</taxon>
        <taxon>Araneoidea</taxon>
        <taxon>Araneidae</taxon>
        <taxon>Araneus</taxon>
    </lineage>
</organism>
<feature type="non-terminal residue" evidence="1">
    <location>
        <position position="1"/>
    </location>
</feature>
<gene>
    <name evidence="1" type="ORF">AVEN_90746_1</name>
</gene>
<comment type="caution">
    <text evidence="1">The sequence shown here is derived from an EMBL/GenBank/DDBJ whole genome shotgun (WGS) entry which is preliminary data.</text>
</comment>
<accession>A0A4Y2TNA0</accession>
<dbReference type="EMBL" id="BGPR01029962">
    <property type="protein sequence ID" value="GBO02109.1"/>
    <property type="molecule type" value="Genomic_DNA"/>
</dbReference>
<protein>
    <submittedName>
        <fullName evidence="1">Uncharacterized protein</fullName>
    </submittedName>
</protein>